<evidence type="ECO:0000313" key="3">
    <source>
        <dbReference type="Proteomes" id="UP000053647"/>
    </source>
</evidence>
<gene>
    <name evidence="2" type="ORF">PAXINDRAFT_16399</name>
</gene>
<dbReference type="Pfam" id="PF18758">
    <property type="entry name" value="KDZ"/>
    <property type="match status" value="1"/>
</dbReference>
<dbReference type="AlphaFoldDB" id="A0A0C9TTV6"/>
<protein>
    <submittedName>
        <fullName evidence="2">Uncharacterized protein</fullName>
    </submittedName>
</protein>
<dbReference type="Proteomes" id="UP000053647">
    <property type="component" value="Unassembled WGS sequence"/>
</dbReference>
<dbReference type="HOGENOM" id="CLU_708053_0_0_1"/>
<dbReference type="OrthoDB" id="3253684at2759"/>
<reference evidence="3" key="2">
    <citation type="submission" date="2015-01" db="EMBL/GenBank/DDBJ databases">
        <title>Evolutionary Origins and Diversification of the Mycorrhizal Mutualists.</title>
        <authorList>
            <consortium name="DOE Joint Genome Institute"/>
            <consortium name="Mycorrhizal Genomics Consortium"/>
            <person name="Kohler A."/>
            <person name="Kuo A."/>
            <person name="Nagy L.G."/>
            <person name="Floudas D."/>
            <person name="Copeland A."/>
            <person name="Barry K.W."/>
            <person name="Cichocki N."/>
            <person name="Veneault-Fourrey C."/>
            <person name="LaButti K."/>
            <person name="Lindquist E.A."/>
            <person name="Lipzen A."/>
            <person name="Lundell T."/>
            <person name="Morin E."/>
            <person name="Murat C."/>
            <person name="Riley R."/>
            <person name="Ohm R."/>
            <person name="Sun H."/>
            <person name="Tunlid A."/>
            <person name="Henrissat B."/>
            <person name="Grigoriev I.V."/>
            <person name="Hibbett D.S."/>
            <person name="Martin F."/>
        </authorList>
    </citation>
    <scope>NUCLEOTIDE SEQUENCE [LARGE SCALE GENOMIC DNA]</scope>
    <source>
        <strain evidence="3">ATCC 200175</strain>
    </source>
</reference>
<evidence type="ECO:0000313" key="2">
    <source>
        <dbReference type="EMBL" id="KIJ10631.1"/>
    </source>
</evidence>
<feature type="region of interest" description="Disordered" evidence="1">
    <location>
        <begin position="1"/>
        <end position="29"/>
    </location>
</feature>
<dbReference type="InterPro" id="IPR040521">
    <property type="entry name" value="KDZ"/>
</dbReference>
<proteinExistence type="predicted"/>
<reference evidence="2 3" key="1">
    <citation type="submission" date="2014-06" db="EMBL/GenBank/DDBJ databases">
        <authorList>
            <consortium name="DOE Joint Genome Institute"/>
            <person name="Kuo A."/>
            <person name="Kohler A."/>
            <person name="Nagy L.G."/>
            <person name="Floudas D."/>
            <person name="Copeland A."/>
            <person name="Barry K.W."/>
            <person name="Cichocki N."/>
            <person name="Veneault-Fourrey C."/>
            <person name="LaButti K."/>
            <person name="Lindquist E.A."/>
            <person name="Lipzen A."/>
            <person name="Lundell T."/>
            <person name="Morin E."/>
            <person name="Murat C."/>
            <person name="Sun H."/>
            <person name="Tunlid A."/>
            <person name="Henrissat B."/>
            <person name="Grigoriev I.V."/>
            <person name="Hibbett D.S."/>
            <person name="Martin F."/>
            <person name="Nordberg H.P."/>
            <person name="Cantor M.N."/>
            <person name="Hua S.X."/>
        </authorList>
    </citation>
    <scope>NUCLEOTIDE SEQUENCE [LARGE SCALE GENOMIC DNA]</scope>
    <source>
        <strain evidence="2 3">ATCC 200175</strain>
    </source>
</reference>
<accession>A0A0C9TTV6</accession>
<name>A0A0C9TTV6_PAXIN</name>
<evidence type="ECO:0000256" key="1">
    <source>
        <dbReference type="SAM" id="MobiDB-lite"/>
    </source>
</evidence>
<dbReference type="EMBL" id="KN819401">
    <property type="protein sequence ID" value="KIJ10631.1"/>
    <property type="molecule type" value="Genomic_DNA"/>
</dbReference>
<keyword evidence="3" id="KW-1185">Reference proteome</keyword>
<organism evidence="2 3">
    <name type="scientific">Paxillus involutus ATCC 200175</name>
    <dbReference type="NCBI Taxonomy" id="664439"/>
    <lineage>
        <taxon>Eukaryota</taxon>
        <taxon>Fungi</taxon>
        <taxon>Dikarya</taxon>
        <taxon>Basidiomycota</taxon>
        <taxon>Agaricomycotina</taxon>
        <taxon>Agaricomycetes</taxon>
        <taxon>Agaricomycetidae</taxon>
        <taxon>Boletales</taxon>
        <taxon>Paxilineae</taxon>
        <taxon>Paxillaceae</taxon>
        <taxon>Paxillus</taxon>
    </lineage>
</organism>
<sequence>MDKGGDRGPKKHRRDRAGTSRPCSGSGSGQCDKWVDLEHQLLPPRHVAWSAAMESVVKSKKAIRPRVMDVGYQFPEPAVFATVLASDSQKRYLTNWLALRPLWLGCIANQPHLPTPGLKVWCAFLNSTPSTAIVSSSTAVTSFSDEVKRAAMQLFARPVNGSGEEHQQPSDYLRARCPLCFGAHDWNKSCTEEKMVNCIVCIDACFTQKRSKNPRGAEGHDPPNPSKMFFLHPDFIAKMEAHVEQCHSQGQERGRRVPRTADDDMVEEGMRVPVSVLDGCGESFKAADEKREKRVANRGLRSCGIEEGHLRDQWALQVEHQTKPGPRQSKTKVEEEIGQILELEKLVNAHEATIRRLEIQLILNQINDYPSFQLEMADACAQHDKLSESL</sequence>